<dbReference type="Proteomes" id="UP001558652">
    <property type="component" value="Unassembled WGS sequence"/>
</dbReference>
<feature type="signal peptide" evidence="2">
    <location>
        <begin position="1"/>
        <end position="27"/>
    </location>
</feature>
<organism evidence="3 4">
    <name type="scientific">Ranatra chinensis</name>
    <dbReference type="NCBI Taxonomy" id="642074"/>
    <lineage>
        <taxon>Eukaryota</taxon>
        <taxon>Metazoa</taxon>
        <taxon>Ecdysozoa</taxon>
        <taxon>Arthropoda</taxon>
        <taxon>Hexapoda</taxon>
        <taxon>Insecta</taxon>
        <taxon>Pterygota</taxon>
        <taxon>Neoptera</taxon>
        <taxon>Paraneoptera</taxon>
        <taxon>Hemiptera</taxon>
        <taxon>Heteroptera</taxon>
        <taxon>Panheteroptera</taxon>
        <taxon>Nepomorpha</taxon>
        <taxon>Nepidae</taxon>
        <taxon>Ranatrinae</taxon>
        <taxon>Ranatra</taxon>
    </lineage>
</organism>
<gene>
    <name evidence="3" type="ORF">AAG570_010863</name>
</gene>
<accession>A0ABD0YJ67</accession>
<proteinExistence type="predicted"/>
<name>A0ABD0YJ67_9HEMI</name>
<dbReference type="AlphaFoldDB" id="A0ABD0YJ67"/>
<keyword evidence="4" id="KW-1185">Reference proteome</keyword>
<dbReference type="EMBL" id="JBFDAA010000006">
    <property type="protein sequence ID" value="KAL1131245.1"/>
    <property type="molecule type" value="Genomic_DNA"/>
</dbReference>
<sequence length="103" mass="11446">MLTWTLLVVAPSSVLQLAWLLVPNTYGLPRDRTTLAVTFTSMGTLLGFRLGHARDKCLELPHGQQSSRLTLCQLLLSLLSWPVLSPVLVQLLLVLSLLRLWGL</sequence>
<evidence type="ECO:0000313" key="4">
    <source>
        <dbReference type="Proteomes" id="UP001558652"/>
    </source>
</evidence>
<protein>
    <submittedName>
        <fullName evidence="3">Uncharacterized protein</fullName>
    </submittedName>
</protein>
<evidence type="ECO:0000256" key="1">
    <source>
        <dbReference type="SAM" id="Phobius"/>
    </source>
</evidence>
<keyword evidence="2" id="KW-0732">Signal</keyword>
<feature type="chain" id="PRO_5044859766" evidence="2">
    <location>
        <begin position="28"/>
        <end position="103"/>
    </location>
</feature>
<keyword evidence="1" id="KW-0812">Transmembrane</keyword>
<reference evidence="3 4" key="1">
    <citation type="submission" date="2024-07" db="EMBL/GenBank/DDBJ databases">
        <title>Chromosome-level genome assembly of the water stick insect Ranatra chinensis (Heteroptera: Nepidae).</title>
        <authorList>
            <person name="Liu X."/>
        </authorList>
    </citation>
    <scope>NUCLEOTIDE SEQUENCE [LARGE SCALE GENOMIC DNA]</scope>
    <source>
        <strain evidence="3">Cailab_2021Rc</strain>
        <tissue evidence="3">Muscle</tissue>
    </source>
</reference>
<evidence type="ECO:0000256" key="2">
    <source>
        <dbReference type="SAM" id="SignalP"/>
    </source>
</evidence>
<comment type="caution">
    <text evidence="3">The sequence shown here is derived from an EMBL/GenBank/DDBJ whole genome shotgun (WGS) entry which is preliminary data.</text>
</comment>
<evidence type="ECO:0000313" key="3">
    <source>
        <dbReference type="EMBL" id="KAL1131245.1"/>
    </source>
</evidence>
<keyword evidence="1" id="KW-1133">Transmembrane helix</keyword>
<feature type="transmembrane region" description="Helical" evidence="1">
    <location>
        <begin position="74"/>
        <end position="98"/>
    </location>
</feature>
<keyword evidence="1" id="KW-0472">Membrane</keyword>